<dbReference type="EMBL" id="JACWMY010000002">
    <property type="protein sequence ID" value="MBD1362907.1"/>
    <property type="molecule type" value="Genomic_DNA"/>
</dbReference>
<organism evidence="5 6">
    <name type="scientific">Mucilaginibacter pankratovii</name>
    <dbReference type="NCBI Taxonomy" id="2772110"/>
    <lineage>
        <taxon>Bacteria</taxon>
        <taxon>Pseudomonadati</taxon>
        <taxon>Bacteroidota</taxon>
        <taxon>Sphingobacteriia</taxon>
        <taxon>Sphingobacteriales</taxon>
        <taxon>Sphingobacteriaceae</taxon>
        <taxon>Mucilaginibacter</taxon>
    </lineage>
</organism>
<dbReference type="RefSeq" id="WP_191187583.1">
    <property type="nucleotide sequence ID" value="NZ_JACWMY010000002.1"/>
</dbReference>
<name>A0ABR7WKP7_9SPHI</name>
<evidence type="ECO:0000256" key="2">
    <source>
        <dbReference type="ARBA" id="ARBA00022525"/>
    </source>
</evidence>
<comment type="subcellular location">
    <subcellularLocation>
        <location evidence="1">Secreted</location>
    </subcellularLocation>
</comment>
<keyword evidence="2" id="KW-0964">Secreted</keyword>
<sequence length="1271" mass="137961">MKYLLFFILAAISLKSFGQMTQKPSDLQNVIPPSPNASGLGKYADWPVSLYTGVPDINIPLYELKGRSIKIPVSLSYHASGIKVGEVASSVGLGWSLNGGGVITRSVRGLPDETGGIGYLDVRNQYSNPGDMSSATTNAASDSLITVQAAQGQTDTEPDLYMFNALGRSFKFYFSGDGTILTQPYSKIIIKVNKPDSTWRVTMDDGTRLLFGGASAVELTTTTRAMASASELPNFIGAWYLKKITTPTGEVIKFNYETSVIKQDAFFYQVDYLFKSMPISSTCSQGTSTSKSPSSKWETQQVVQLNLSSVESDLDKVTFVNDTTGRIDLKGGKVVKELNVFSKSANKYIHKFKFFYNYTVATAGNHYTNPNSIQSGYRLKLASIQEVPTDNSSPKVWNFSYNPLTLPSRQSYAQDHWGYYNGGVSNTTMLPKVPGFDNPSLYSWGERDGDSTFMAAEMLTKITYPTGGSSRFNFEPNSIPTTKDYQVSQTVNSNLYLTVNQNPFTNVKSTPFTLTQGQYVTLSLTSSFSNSISNDYGPTINLGSLAILNSSNAMVGIIQITNNKLSGGNYNTSVTAHLQPGSYTLKATSISQSSDFVTSSDFVSIQGKVDYQGSTGVRAYNQPVGGLRVKSIVDSSGTSPLKVRTFKYENPNVVPFDPVNGYITSVKDIKFDCTGDCEPASGNWNGDGHGNSSGNSISNSGGCNEVTVLVLYFNPDGTVLSKTSYRTCSTYIRGPLRDTVYYAMENSGYNEPGEKDVIGLLKDGDDETSHLTDLAPSISITGLPGSIISSVIYDARSMSTKYSLGSIQGGTVGYGKVTSYDGQNGENGYTVSIFSQAQDLGVGVALVFPYPPVVPLDWQKGLLLNETTYTGTNIPSSRNVSSYQFVNNKSIKVFKAAMAYNVLTGCYAFGRLTDFVTKTFYTLLTQQTQKVNSSAISYFNNGADSVITTTNYFYDNASNLQPTRIEALNSKGENMKTISRTALEKTDINASIPLTTAASAAIDTMLARNILTNPLETESYKNGVLVNKTITNYQLFSNNVLPQEVQTQDGANSLQSRATITGYDSYGNLLEQKKTGGPVNAYIWGYIANYPIAAVVNAAAADIAYTSFENGASGNWVINSPVRDSVTTALSGAKCYNLTNGSLSKSGLNSSGTYIISYWKQNGGPLSITGTVSGYPVTGDTRRGWTYYEHKITGQTAVTLSGTGNIDEVRLYPAGAQMSTYTYDPLVGITSVTDVNSKTTYYEYDNFQRLLNIRDQDGNIVTRNIYHYQGQ</sequence>
<feature type="signal peptide" evidence="4">
    <location>
        <begin position="1"/>
        <end position="18"/>
    </location>
</feature>
<dbReference type="InterPro" id="IPR003284">
    <property type="entry name" value="Sal_SpvB"/>
</dbReference>
<keyword evidence="6" id="KW-1185">Reference proteome</keyword>
<proteinExistence type="predicted"/>
<evidence type="ECO:0000313" key="5">
    <source>
        <dbReference type="EMBL" id="MBD1362907.1"/>
    </source>
</evidence>
<protein>
    <recommendedName>
        <fullName evidence="7">YD repeat-containing protein</fullName>
    </recommendedName>
</protein>
<accession>A0ABR7WKP7</accession>
<evidence type="ECO:0000313" key="6">
    <source>
        <dbReference type="Proteomes" id="UP000606600"/>
    </source>
</evidence>
<feature type="chain" id="PRO_5047130558" description="YD repeat-containing protein" evidence="4">
    <location>
        <begin position="19"/>
        <end position="1271"/>
    </location>
</feature>
<evidence type="ECO:0000256" key="1">
    <source>
        <dbReference type="ARBA" id="ARBA00004613"/>
    </source>
</evidence>
<evidence type="ECO:0000256" key="4">
    <source>
        <dbReference type="SAM" id="SignalP"/>
    </source>
</evidence>
<gene>
    <name evidence="5" type="ORF">IDJ77_03715</name>
</gene>
<keyword evidence="4" id="KW-0732">Signal</keyword>
<evidence type="ECO:0000256" key="3">
    <source>
        <dbReference type="ARBA" id="ARBA00023026"/>
    </source>
</evidence>
<comment type="caution">
    <text evidence="5">The sequence shown here is derived from an EMBL/GenBank/DDBJ whole genome shotgun (WGS) entry which is preliminary data.</text>
</comment>
<evidence type="ECO:0008006" key="7">
    <source>
        <dbReference type="Google" id="ProtNLM"/>
    </source>
</evidence>
<keyword evidence="3" id="KW-0843">Virulence</keyword>
<dbReference type="Proteomes" id="UP000606600">
    <property type="component" value="Unassembled WGS sequence"/>
</dbReference>
<dbReference type="Pfam" id="PF03534">
    <property type="entry name" value="SpvB"/>
    <property type="match status" value="1"/>
</dbReference>
<reference evidence="5 6" key="1">
    <citation type="submission" date="2020-09" db="EMBL/GenBank/DDBJ databases">
        <title>Novel species of Mucilaginibacter isolated from a glacier on the Tibetan Plateau.</title>
        <authorList>
            <person name="Liu Q."/>
            <person name="Xin Y.-H."/>
        </authorList>
    </citation>
    <scope>NUCLEOTIDE SEQUENCE [LARGE SCALE GENOMIC DNA]</scope>
    <source>
        <strain evidence="5 6">ZT4R22</strain>
    </source>
</reference>